<organism evidence="1 2">
    <name type="scientific">Campylobacter showae RM3277</name>
    <dbReference type="NCBI Taxonomy" id="553219"/>
    <lineage>
        <taxon>Bacteria</taxon>
        <taxon>Pseudomonadati</taxon>
        <taxon>Campylobacterota</taxon>
        <taxon>Epsilonproteobacteria</taxon>
        <taxon>Campylobacterales</taxon>
        <taxon>Campylobacteraceae</taxon>
        <taxon>Campylobacter</taxon>
    </lineage>
</organism>
<comment type="caution">
    <text evidence="1">The sequence shown here is derived from an EMBL/GenBank/DDBJ whole genome shotgun (WGS) entry which is preliminary data.</text>
</comment>
<dbReference type="Proteomes" id="UP000003107">
    <property type="component" value="Unassembled WGS sequence"/>
</dbReference>
<dbReference type="EMBL" id="ACVQ01000019">
    <property type="protein sequence ID" value="EET79578.1"/>
    <property type="molecule type" value="Genomic_DNA"/>
</dbReference>
<evidence type="ECO:0000313" key="2">
    <source>
        <dbReference type="Proteomes" id="UP000003107"/>
    </source>
</evidence>
<accession>C6RGM8</accession>
<name>C6RGM8_9BACT</name>
<dbReference type="AlphaFoldDB" id="C6RGM8"/>
<proteinExistence type="predicted"/>
<evidence type="ECO:0000313" key="1">
    <source>
        <dbReference type="EMBL" id="EET79578.1"/>
    </source>
</evidence>
<protein>
    <submittedName>
        <fullName evidence="1">Uncharacterized protein</fullName>
    </submittedName>
</protein>
<gene>
    <name evidence="1" type="ORF">CAMSH0001_0683</name>
</gene>
<reference evidence="1 2" key="1">
    <citation type="submission" date="2009-07" db="EMBL/GenBank/DDBJ databases">
        <authorList>
            <person name="Madupu R."/>
            <person name="Sebastian Y."/>
            <person name="Durkin A.S."/>
            <person name="Torralba M."/>
            <person name="Methe B."/>
            <person name="Sutton G.G."/>
            <person name="Strausberg R.L."/>
            <person name="Nelson K.E."/>
        </authorList>
    </citation>
    <scope>NUCLEOTIDE SEQUENCE [LARGE SCALE GENOMIC DNA]</scope>
    <source>
        <strain evidence="1 2">RM3277</strain>
    </source>
</reference>
<sequence>MNDGEDRRCDILRSLLKKAFPTEVTPPGYHTTNFIDVPAFPKAKL</sequence>
<keyword evidence="2" id="KW-1185">Reference proteome</keyword>